<protein>
    <submittedName>
        <fullName evidence="7">Uncharacterized protein</fullName>
    </submittedName>
</protein>
<dbReference type="OrthoDB" id="298012at2759"/>
<dbReference type="Proteomes" id="UP001085076">
    <property type="component" value="Miscellaneous, Linkage group lg07"/>
</dbReference>
<dbReference type="SUPFAM" id="SSF51735">
    <property type="entry name" value="NAD(P)-binding Rossmann-fold domains"/>
    <property type="match status" value="1"/>
</dbReference>
<dbReference type="Gene3D" id="3.40.50.720">
    <property type="entry name" value="NAD(P)-binding Rossmann-like Domain"/>
    <property type="match status" value="2"/>
</dbReference>
<dbReference type="GO" id="GO:0016618">
    <property type="term" value="F:hydroxypyruvate reductase [NAD(P)H] activity"/>
    <property type="evidence" value="ECO:0007669"/>
    <property type="project" value="TreeGrafter"/>
</dbReference>
<keyword evidence="2 4" id="KW-0560">Oxidoreductase</keyword>
<organism evidence="7 8">
    <name type="scientific">Dioscorea zingiberensis</name>
    <dbReference type="NCBI Taxonomy" id="325984"/>
    <lineage>
        <taxon>Eukaryota</taxon>
        <taxon>Viridiplantae</taxon>
        <taxon>Streptophyta</taxon>
        <taxon>Embryophyta</taxon>
        <taxon>Tracheophyta</taxon>
        <taxon>Spermatophyta</taxon>
        <taxon>Magnoliopsida</taxon>
        <taxon>Liliopsida</taxon>
        <taxon>Dioscoreales</taxon>
        <taxon>Dioscoreaceae</taxon>
        <taxon>Dioscorea</taxon>
    </lineage>
</organism>
<dbReference type="GO" id="GO:0005829">
    <property type="term" value="C:cytosol"/>
    <property type="evidence" value="ECO:0007669"/>
    <property type="project" value="TreeGrafter"/>
</dbReference>
<dbReference type="GO" id="GO:0051287">
    <property type="term" value="F:NAD binding"/>
    <property type="evidence" value="ECO:0007669"/>
    <property type="project" value="InterPro"/>
</dbReference>
<dbReference type="GO" id="GO:0030267">
    <property type="term" value="F:glyoxylate reductase (NADPH) activity"/>
    <property type="evidence" value="ECO:0007669"/>
    <property type="project" value="TreeGrafter"/>
</dbReference>
<feature type="domain" description="D-isomer specific 2-hydroxyacid dehydrogenase NAD-binding" evidence="6">
    <location>
        <begin position="118"/>
        <end position="291"/>
    </location>
</feature>
<keyword evidence="1" id="KW-0521">NADP</keyword>
<dbReference type="Pfam" id="PF02826">
    <property type="entry name" value="2-Hacid_dh_C"/>
    <property type="match status" value="1"/>
</dbReference>
<dbReference type="PANTHER" id="PTHR10996">
    <property type="entry name" value="2-HYDROXYACID DEHYDROGENASE-RELATED"/>
    <property type="match status" value="1"/>
</dbReference>
<dbReference type="InterPro" id="IPR036291">
    <property type="entry name" value="NAD(P)-bd_dom_sf"/>
</dbReference>
<gene>
    <name evidence="7" type="ORF">J5N97_025428</name>
</gene>
<reference evidence="7" key="2">
    <citation type="journal article" date="2022" name="Hortic Res">
        <title>The genome of Dioscorea zingiberensis sheds light on the biosynthesis, origin and evolution of the medicinally important diosgenin saponins.</title>
        <authorList>
            <person name="Li Y."/>
            <person name="Tan C."/>
            <person name="Li Z."/>
            <person name="Guo J."/>
            <person name="Li S."/>
            <person name="Chen X."/>
            <person name="Wang C."/>
            <person name="Dai X."/>
            <person name="Yang H."/>
            <person name="Song W."/>
            <person name="Hou L."/>
            <person name="Xu J."/>
            <person name="Tong Z."/>
            <person name="Xu A."/>
            <person name="Yuan X."/>
            <person name="Wang W."/>
            <person name="Yang Q."/>
            <person name="Chen L."/>
            <person name="Sun Z."/>
            <person name="Wang K."/>
            <person name="Pan B."/>
            <person name="Chen J."/>
            <person name="Bao Y."/>
            <person name="Liu F."/>
            <person name="Qi X."/>
            <person name="Gang D.R."/>
            <person name="Wen J."/>
            <person name="Li J."/>
        </authorList>
    </citation>
    <scope>NUCLEOTIDE SEQUENCE</scope>
    <source>
        <strain evidence="7">Dzin_1.0</strain>
    </source>
</reference>
<dbReference type="FunFam" id="3.40.50.720:FF:000213">
    <property type="entry name" value="Putative 2-hydroxyacid dehydrogenase"/>
    <property type="match status" value="1"/>
</dbReference>
<comment type="similarity">
    <text evidence="4">Belongs to the D-isomer specific 2-hydroxyacid dehydrogenase family.</text>
</comment>
<evidence type="ECO:0000256" key="1">
    <source>
        <dbReference type="ARBA" id="ARBA00022857"/>
    </source>
</evidence>
<dbReference type="InterPro" id="IPR050223">
    <property type="entry name" value="D-isomer_2-hydroxyacid_DH"/>
</dbReference>
<dbReference type="AlphaFoldDB" id="A0A9D5C8I4"/>
<comment type="caution">
    <text evidence="7">The sequence shown here is derived from an EMBL/GenBank/DDBJ whole genome shotgun (WGS) entry which is preliminary data.</text>
</comment>
<dbReference type="CDD" id="cd12156">
    <property type="entry name" value="HPPR"/>
    <property type="match status" value="1"/>
</dbReference>
<keyword evidence="3" id="KW-0520">NAD</keyword>
<dbReference type="Pfam" id="PF00389">
    <property type="entry name" value="2-Hacid_dh"/>
    <property type="match status" value="1"/>
</dbReference>
<dbReference type="InterPro" id="IPR006139">
    <property type="entry name" value="D-isomer_2_OHA_DH_cat_dom"/>
</dbReference>
<accession>A0A9D5C8I4</accession>
<evidence type="ECO:0000256" key="4">
    <source>
        <dbReference type="RuleBase" id="RU003719"/>
    </source>
</evidence>
<evidence type="ECO:0000256" key="2">
    <source>
        <dbReference type="ARBA" id="ARBA00023002"/>
    </source>
</evidence>
<name>A0A9D5C8I4_9LILI</name>
<reference evidence="7" key="1">
    <citation type="submission" date="2021-03" db="EMBL/GenBank/DDBJ databases">
        <authorList>
            <person name="Li Z."/>
            <person name="Yang C."/>
        </authorList>
    </citation>
    <scope>NUCLEOTIDE SEQUENCE</scope>
    <source>
        <strain evidence="7">Dzin_1.0</strain>
        <tissue evidence="7">Leaf</tissue>
    </source>
</reference>
<evidence type="ECO:0000259" key="6">
    <source>
        <dbReference type="Pfam" id="PF02826"/>
    </source>
</evidence>
<feature type="domain" description="D-isomer specific 2-hydroxyacid dehydrogenase catalytic" evidence="5">
    <location>
        <begin position="50"/>
        <end position="316"/>
    </location>
</feature>
<dbReference type="EMBL" id="JAGGNH010000007">
    <property type="protein sequence ID" value="KAJ0968511.1"/>
    <property type="molecule type" value="Genomic_DNA"/>
</dbReference>
<dbReference type="SUPFAM" id="SSF52283">
    <property type="entry name" value="Formate/glycerate dehydrogenase catalytic domain-like"/>
    <property type="match status" value="1"/>
</dbReference>
<keyword evidence="8" id="KW-1185">Reference proteome</keyword>
<sequence length="385" mass="41831">MAGDERRPPELRPLLLLRRPSPLILSCLSTRFHLLKPWDSPLPLPAFLSAHAASAEALLITGLAPVTAATLDSLPSIRCIVTNSVGVNHIDLSECARRGVVVANAGTVFSEDVADYAVGLLIDVLRRVSAADQYVRRGLWPITGDYPLGSKLGGKRVGIIGLGNIGSRVAKRLEAFGCTISYNSRTKKPSVPYKYYPNVCDLAADTNALVVSCSLTSKTHHIINKDVLSALGKQGIIINIGRGELIDEEELIKCLMNGDIKGAGLDVFKNEPLVSKEFLSMNNVVLSPHSAVYTNEAIQDLNHLIIANFEAFFSGKGKSTIGTRFSCGDLDLSESEGSEDEAYLKVAPHLVHKKSPEEGNLSEFDRKHELKVKMISRHEEVDGRL</sequence>
<evidence type="ECO:0000259" key="5">
    <source>
        <dbReference type="Pfam" id="PF00389"/>
    </source>
</evidence>
<proteinExistence type="inferred from homology"/>
<dbReference type="PANTHER" id="PTHR10996:SF179">
    <property type="entry name" value="D-ISOMER SPECIFIC 2-HYDROXYACID DEHYDROGENASE FAMILY PROTEIN-RELATED"/>
    <property type="match status" value="1"/>
</dbReference>
<evidence type="ECO:0000313" key="7">
    <source>
        <dbReference type="EMBL" id="KAJ0968511.1"/>
    </source>
</evidence>
<evidence type="ECO:0000313" key="8">
    <source>
        <dbReference type="Proteomes" id="UP001085076"/>
    </source>
</evidence>
<evidence type="ECO:0000256" key="3">
    <source>
        <dbReference type="ARBA" id="ARBA00023027"/>
    </source>
</evidence>
<dbReference type="InterPro" id="IPR006140">
    <property type="entry name" value="D-isomer_DH_NAD-bd"/>
</dbReference>